<sequence>MGCLGCRFLGSPRGTREFIDQQRSAIGTHGGLHTEPTVAERASIKVNDERHASRYDAPAKEIRLEAGRTLMVL</sequence>
<evidence type="ECO:0000313" key="1">
    <source>
        <dbReference type="EMBL" id="KFB42200.1"/>
    </source>
</evidence>
<gene>
    <name evidence="1" type="ORF">ZHAS_00009902</name>
</gene>
<organism evidence="1">
    <name type="scientific">Anopheles sinensis</name>
    <name type="common">Mosquito</name>
    <dbReference type="NCBI Taxonomy" id="74873"/>
    <lineage>
        <taxon>Eukaryota</taxon>
        <taxon>Metazoa</taxon>
        <taxon>Ecdysozoa</taxon>
        <taxon>Arthropoda</taxon>
        <taxon>Hexapoda</taxon>
        <taxon>Insecta</taxon>
        <taxon>Pterygota</taxon>
        <taxon>Neoptera</taxon>
        <taxon>Endopterygota</taxon>
        <taxon>Diptera</taxon>
        <taxon>Nematocera</taxon>
        <taxon>Culicoidea</taxon>
        <taxon>Culicidae</taxon>
        <taxon>Anophelinae</taxon>
        <taxon>Anopheles</taxon>
    </lineage>
</organism>
<proteinExistence type="predicted"/>
<dbReference type="EMBL" id="ATLV01017465">
    <property type="status" value="NOT_ANNOTATED_CDS"/>
    <property type="molecule type" value="Genomic_DNA"/>
</dbReference>
<reference evidence="2" key="2">
    <citation type="submission" date="2020-05" db="UniProtKB">
        <authorList>
            <consortium name="EnsemblMetazoa"/>
        </authorList>
    </citation>
    <scope>IDENTIFICATION</scope>
</reference>
<dbReference type="VEuPathDB" id="VectorBase:ASIC009902"/>
<dbReference type="Proteomes" id="UP000030765">
    <property type="component" value="Unassembled WGS sequence"/>
</dbReference>
<accession>A0A084VW56</accession>
<reference evidence="1 3" key="1">
    <citation type="journal article" date="2014" name="BMC Genomics">
        <title>Genome sequence of Anopheles sinensis provides insight into genetics basis of mosquito competence for malaria parasites.</title>
        <authorList>
            <person name="Zhou D."/>
            <person name="Zhang D."/>
            <person name="Ding G."/>
            <person name="Shi L."/>
            <person name="Hou Q."/>
            <person name="Ye Y."/>
            <person name="Xu Y."/>
            <person name="Zhou H."/>
            <person name="Xiong C."/>
            <person name="Li S."/>
            <person name="Yu J."/>
            <person name="Hong S."/>
            <person name="Yu X."/>
            <person name="Zou P."/>
            <person name="Chen C."/>
            <person name="Chang X."/>
            <person name="Wang W."/>
            <person name="Lv Y."/>
            <person name="Sun Y."/>
            <person name="Ma L."/>
            <person name="Shen B."/>
            <person name="Zhu C."/>
        </authorList>
    </citation>
    <scope>NUCLEOTIDE SEQUENCE [LARGE SCALE GENOMIC DNA]</scope>
</reference>
<evidence type="ECO:0000313" key="3">
    <source>
        <dbReference type="Proteomes" id="UP000030765"/>
    </source>
</evidence>
<dbReference type="EMBL" id="KE525170">
    <property type="protein sequence ID" value="KFB42200.1"/>
    <property type="molecule type" value="Genomic_DNA"/>
</dbReference>
<protein>
    <submittedName>
        <fullName evidence="1 2">Uncharacterized protein</fullName>
    </submittedName>
</protein>
<dbReference type="AlphaFoldDB" id="A0A084VW56"/>
<evidence type="ECO:0000313" key="2">
    <source>
        <dbReference type="EnsemblMetazoa" id="ASIC009902-PA"/>
    </source>
</evidence>
<name>A0A084VW56_ANOSI</name>
<keyword evidence="3" id="KW-1185">Reference proteome</keyword>
<dbReference type="EnsemblMetazoa" id="ASIC009902-RA">
    <property type="protein sequence ID" value="ASIC009902-PA"/>
    <property type="gene ID" value="ASIC009902"/>
</dbReference>